<dbReference type="RefSeq" id="WP_014034389.1">
    <property type="nucleotide sequence ID" value="NC_015945.1"/>
</dbReference>
<dbReference type="HOGENOM" id="CLU_3137835_0_0_10"/>
<reference evidence="2 3" key="2">
    <citation type="journal article" date="2012" name="Stand. Genomic Sci.">
        <title>Complete genome sequence of the facultatively anaerobic, appendaged bacterium Muricauda ruestringensis type strain (B1(T)).</title>
        <authorList>
            <person name="Huntemann M."/>
            <person name="Teshima H."/>
            <person name="Lapidus A."/>
            <person name="Nolan M."/>
            <person name="Lucas S."/>
            <person name="Hammon N."/>
            <person name="Deshpande S."/>
            <person name="Cheng J.F."/>
            <person name="Tapia R."/>
            <person name="Goodwin L.A."/>
            <person name="Pitluck S."/>
            <person name="Liolios K."/>
            <person name="Pagani I."/>
            <person name="Ivanova N."/>
            <person name="Mavromatis K."/>
            <person name="Mikhailova N."/>
            <person name="Pati A."/>
            <person name="Chen A."/>
            <person name="Palaniappan K."/>
            <person name="Land M."/>
            <person name="Hauser L."/>
            <person name="Pan C."/>
            <person name="Brambilla E.M."/>
            <person name="Rohde M."/>
            <person name="Spring S."/>
            <person name="Goker M."/>
            <person name="Detter J.C."/>
            <person name="Bristow J."/>
            <person name="Eisen J.A."/>
            <person name="Markowitz V."/>
            <person name="Hugenholtz P."/>
            <person name="Kyrpides N.C."/>
            <person name="Klenk H.P."/>
            <person name="Woyke T."/>
        </authorList>
    </citation>
    <scope>NUCLEOTIDE SEQUENCE [LARGE SCALE GENOMIC DNA]</scope>
    <source>
        <strain evidence="3">DSM 13258 / LMG 19739 / B1</strain>
    </source>
</reference>
<gene>
    <name evidence="2" type="ordered locus">Murru_3089</name>
</gene>
<keyword evidence="1" id="KW-0472">Membrane</keyword>
<organism evidence="2 3">
    <name type="scientific">Allomuricauda ruestringensis (strain DSM 13258 / CIP 107369 / LMG 19739 / B1)</name>
    <name type="common">Muricauda ruestringensis</name>
    <dbReference type="NCBI Taxonomy" id="886377"/>
    <lineage>
        <taxon>Bacteria</taxon>
        <taxon>Pseudomonadati</taxon>
        <taxon>Bacteroidota</taxon>
        <taxon>Flavobacteriia</taxon>
        <taxon>Flavobacteriales</taxon>
        <taxon>Flavobacteriaceae</taxon>
        <taxon>Flagellimonas</taxon>
    </lineage>
</organism>
<accession>G2PKR4</accession>
<sequence length="49" mass="5494">MIQDLNKKETIEVNGGGERYAYYFGRAVGLAVGFPFSGIYYAGKDLDLW</sequence>
<keyword evidence="1" id="KW-1133">Transmembrane helix</keyword>
<dbReference type="Proteomes" id="UP000008908">
    <property type="component" value="Chromosome"/>
</dbReference>
<dbReference type="AlphaFoldDB" id="G2PKR4"/>
<reference evidence="3" key="1">
    <citation type="submission" date="2011-08" db="EMBL/GenBank/DDBJ databases">
        <title>The complete genome of Muricauda ruestringensis DSM 13258.</title>
        <authorList>
            <person name="Lucas S."/>
            <person name="Han J."/>
            <person name="Lapidus A."/>
            <person name="Bruce D."/>
            <person name="Goodwin L."/>
            <person name="Pitluck S."/>
            <person name="Peters L."/>
            <person name="Kyrpides N."/>
            <person name="Mavromatis K."/>
            <person name="Ivanova N."/>
            <person name="Ovchinnikova G."/>
            <person name="Teshima H."/>
            <person name="Detter J.C."/>
            <person name="Tapia R."/>
            <person name="Han C."/>
            <person name="Land M."/>
            <person name="Hauser L."/>
            <person name="Markowitz V."/>
            <person name="Cheng J.-F."/>
            <person name="Hugenholtz P."/>
            <person name="Woyke T."/>
            <person name="Wu D."/>
            <person name="Spring S."/>
            <person name="Schroeder M."/>
            <person name="Brambilla E."/>
            <person name="Klenk H.-P."/>
            <person name="Eisen J.A."/>
        </authorList>
    </citation>
    <scope>NUCLEOTIDE SEQUENCE [LARGE SCALE GENOMIC DNA]</scope>
    <source>
        <strain evidence="3">DSM 13258 / LMG 19739 / B1</strain>
    </source>
</reference>
<evidence type="ECO:0000313" key="3">
    <source>
        <dbReference type="Proteomes" id="UP000008908"/>
    </source>
</evidence>
<evidence type="ECO:0000256" key="1">
    <source>
        <dbReference type="SAM" id="Phobius"/>
    </source>
</evidence>
<keyword evidence="1" id="KW-0812">Transmembrane</keyword>
<dbReference type="KEGG" id="mrs:Murru_3089"/>
<proteinExistence type="predicted"/>
<name>G2PKR4_ALLRU</name>
<evidence type="ECO:0000313" key="2">
    <source>
        <dbReference type="EMBL" id="AEM72110.1"/>
    </source>
</evidence>
<protein>
    <submittedName>
        <fullName evidence="2">Uncharacterized protein</fullName>
    </submittedName>
</protein>
<keyword evidence="3" id="KW-1185">Reference proteome</keyword>
<feature type="transmembrane region" description="Helical" evidence="1">
    <location>
        <begin position="20"/>
        <end position="43"/>
    </location>
</feature>
<dbReference type="EMBL" id="CP002999">
    <property type="protein sequence ID" value="AEM72110.1"/>
    <property type="molecule type" value="Genomic_DNA"/>
</dbReference>
<dbReference type="STRING" id="886377.Murru_3089"/>